<accession>A0ABW2F0W7</accession>
<sequence length="123" mass="12944">MATINPTVTTLRDGLVMKVVYETLTTTNDVGAELPFAEWFDRTVQATGTFGSGGTVVWEGSNDGGTTWATLKDRQGNALSFTAAGLGAVDGITELARPRVTAGDGTTDINVSVLCLRRTGMRT</sequence>
<organism evidence="1 2">
    <name type="scientific">Halomonas salifodinae</name>
    <dbReference type="NCBI Taxonomy" id="438745"/>
    <lineage>
        <taxon>Bacteria</taxon>
        <taxon>Pseudomonadati</taxon>
        <taxon>Pseudomonadota</taxon>
        <taxon>Gammaproteobacteria</taxon>
        <taxon>Oceanospirillales</taxon>
        <taxon>Halomonadaceae</taxon>
        <taxon>Halomonas</taxon>
    </lineage>
</organism>
<gene>
    <name evidence="1" type="ORF">ACFQH5_20250</name>
</gene>
<protein>
    <submittedName>
        <fullName evidence="1">Uncharacterized protein</fullName>
    </submittedName>
</protein>
<dbReference type="EMBL" id="JBHSZP010000049">
    <property type="protein sequence ID" value="MFC7091880.1"/>
    <property type="molecule type" value="Genomic_DNA"/>
</dbReference>
<proteinExistence type="predicted"/>
<evidence type="ECO:0000313" key="1">
    <source>
        <dbReference type="EMBL" id="MFC7091880.1"/>
    </source>
</evidence>
<comment type="caution">
    <text evidence="1">The sequence shown here is derived from an EMBL/GenBank/DDBJ whole genome shotgun (WGS) entry which is preliminary data.</text>
</comment>
<dbReference type="RefSeq" id="WP_346064142.1">
    <property type="nucleotide sequence ID" value="NZ_BAAADR010000045.1"/>
</dbReference>
<reference evidence="2" key="1">
    <citation type="journal article" date="2019" name="Int. J. Syst. Evol. Microbiol.">
        <title>The Global Catalogue of Microorganisms (GCM) 10K type strain sequencing project: providing services to taxonomists for standard genome sequencing and annotation.</title>
        <authorList>
            <consortium name="The Broad Institute Genomics Platform"/>
            <consortium name="The Broad Institute Genome Sequencing Center for Infectious Disease"/>
            <person name="Wu L."/>
            <person name="Ma J."/>
        </authorList>
    </citation>
    <scope>NUCLEOTIDE SEQUENCE [LARGE SCALE GENOMIC DNA]</scope>
    <source>
        <strain evidence="2">CGMCC 1.13666</strain>
    </source>
</reference>
<evidence type="ECO:0000313" key="2">
    <source>
        <dbReference type="Proteomes" id="UP001596411"/>
    </source>
</evidence>
<dbReference type="Proteomes" id="UP001596411">
    <property type="component" value="Unassembled WGS sequence"/>
</dbReference>
<name>A0ABW2F0W7_9GAMM</name>
<keyword evidence="2" id="KW-1185">Reference proteome</keyword>